<dbReference type="GO" id="GO:0022857">
    <property type="term" value="F:transmembrane transporter activity"/>
    <property type="evidence" value="ECO:0007669"/>
    <property type="project" value="InterPro"/>
</dbReference>
<evidence type="ECO:0000256" key="2">
    <source>
        <dbReference type="ARBA" id="ARBA00004141"/>
    </source>
</evidence>
<evidence type="ECO:0000313" key="10">
    <source>
        <dbReference type="EMBL" id="ASG21872.1"/>
    </source>
</evidence>
<reference evidence="10 11" key="1">
    <citation type="submission" date="2017-06" db="EMBL/GenBank/DDBJ databases">
        <title>Complete genome sequence of Nitrospirillum amazonense strain CBAmC, an endophytic nitrogen-fixing and plant growth-promoting bacterium, isolated from sugarcane.</title>
        <authorList>
            <person name="Schwab S."/>
            <person name="dos Santos Teixeira K.R."/>
            <person name="Simoes Araujo J.L."/>
            <person name="Soares Vidal M."/>
            <person name="Borges de Freitas H.R."/>
            <person name="Rivello Crivelaro A.L."/>
            <person name="Bueno de Camargo Nunes A."/>
            <person name="dos Santos C.M."/>
            <person name="Palmeira da Silva Rosa D."/>
            <person name="da Silva Padilha D."/>
            <person name="da Silva E."/>
            <person name="Araujo Terra L."/>
            <person name="Soares Mendes V."/>
            <person name="Farinelli L."/>
            <person name="Magalhaes Cruz L."/>
            <person name="Baldani J.I."/>
        </authorList>
    </citation>
    <scope>NUCLEOTIDE SEQUENCE [LARGE SCALE GENOMIC DNA]</scope>
    <source>
        <strain evidence="10 11">CBAmC</strain>
    </source>
</reference>
<evidence type="ECO:0000256" key="1">
    <source>
        <dbReference type="ARBA" id="ARBA00003279"/>
    </source>
</evidence>
<dbReference type="KEGG" id="nao:Y958_06845"/>
<keyword evidence="11" id="KW-1185">Reference proteome</keyword>
<feature type="domain" description="Major facilitator superfamily (MFS) profile" evidence="9">
    <location>
        <begin position="13"/>
        <end position="407"/>
    </location>
</feature>
<organism evidence="10 11">
    <name type="scientific">Nitrospirillum viridazoti CBAmc</name>
    <dbReference type="NCBI Taxonomy" id="1441467"/>
    <lineage>
        <taxon>Bacteria</taxon>
        <taxon>Pseudomonadati</taxon>
        <taxon>Pseudomonadota</taxon>
        <taxon>Alphaproteobacteria</taxon>
        <taxon>Rhodospirillales</taxon>
        <taxon>Azospirillaceae</taxon>
        <taxon>Nitrospirillum</taxon>
        <taxon>Nitrospirillum viridazoti</taxon>
    </lineage>
</organism>
<evidence type="ECO:0000256" key="6">
    <source>
        <dbReference type="ARBA" id="ARBA00022989"/>
    </source>
</evidence>
<dbReference type="InterPro" id="IPR001958">
    <property type="entry name" value="Tet-R_TetA/multi-R_MdtG-like"/>
</dbReference>
<feature type="transmembrane region" description="Helical" evidence="8">
    <location>
        <begin position="382"/>
        <end position="402"/>
    </location>
</feature>
<dbReference type="PANTHER" id="PTHR23504:SF15">
    <property type="entry name" value="MAJOR FACILITATOR SUPERFAMILY (MFS) PROFILE DOMAIN-CONTAINING PROTEIN"/>
    <property type="match status" value="1"/>
</dbReference>
<dbReference type="PANTHER" id="PTHR23504">
    <property type="entry name" value="MAJOR FACILITATOR SUPERFAMILY DOMAIN-CONTAINING PROTEIN 10"/>
    <property type="match status" value="1"/>
</dbReference>
<dbReference type="GO" id="GO:0016020">
    <property type="term" value="C:membrane"/>
    <property type="evidence" value="ECO:0007669"/>
    <property type="project" value="UniProtKB-SubCell"/>
</dbReference>
<accession>A0A248JT14</accession>
<name>A0A248JT14_9PROT</name>
<dbReference type="InterPro" id="IPR005829">
    <property type="entry name" value="Sugar_transporter_CS"/>
</dbReference>
<dbReference type="PRINTS" id="PR01035">
    <property type="entry name" value="TCRTETA"/>
</dbReference>
<keyword evidence="6 8" id="KW-1133">Transmembrane helix</keyword>
<feature type="transmembrane region" description="Helical" evidence="8">
    <location>
        <begin position="258"/>
        <end position="277"/>
    </location>
</feature>
<dbReference type="PROSITE" id="PS50850">
    <property type="entry name" value="MFS"/>
    <property type="match status" value="1"/>
</dbReference>
<feature type="transmembrane region" description="Helical" evidence="8">
    <location>
        <begin position="170"/>
        <end position="190"/>
    </location>
</feature>
<feature type="transmembrane region" description="Helical" evidence="8">
    <location>
        <begin position="109"/>
        <end position="130"/>
    </location>
</feature>
<feature type="transmembrane region" description="Helical" evidence="8">
    <location>
        <begin position="289"/>
        <end position="305"/>
    </location>
</feature>
<comment type="function">
    <text evidence="1">Resistance to tetracycline by an active tetracycline efflux. This is an energy-dependent process that decreases the accumulation of the antibiotic in whole cells. This protein functions as a metal-tetracycline/H(+) antiporter.</text>
</comment>
<proteinExistence type="inferred from homology"/>
<evidence type="ECO:0000256" key="3">
    <source>
        <dbReference type="ARBA" id="ARBA00007520"/>
    </source>
</evidence>
<evidence type="ECO:0000256" key="8">
    <source>
        <dbReference type="SAM" id="Phobius"/>
    </source>
</evidence>
<evidence type="ECO:0000256" key="7">
    <source>
        <dbReference type="ARBA" id="ARBA00023136"/>
    </source>
</evidence>
<evidence type="ECO:0000313" key="11">
    <source>
        <dbReference type="Proteomes" id="UP000197153"/>
    </source>
</evidence>
<dbReference type="AlphaFoldDB" id="A0A248JT14"/>
<dbReference type="InterPro" id="IPR036259">
    <property type="entry name" value="MFS_trans_sf"/>
</dbReference>
<keyword evidence="7 8" id="KW-0472">Membrane</keyword>
<sequence>MTMTASPTPRRAALAFVFVTALLDVLALGIVIPVLPDLVKGFVGGDNARAAHMVGLFGTLFAAMQFLFSPLIGALSDRFGRRPILLVSCFGLGADYLLMALAPTLSWLVVGRILSGITAASFTTASAYIADVTPAEKRAGAFGMLGAAFGLGFIVGPAAGGLLGGIEPRLPFWVAGGLSLLNACYGLFVLPESLPADRRGAFSWGRANPLGAFALLRGAPGLLGLGGIVWLYYLAHEVLNNTFVIYVNDRYGWGPESVGLTLAGVGVCSTVVQGGLVGRVVKRLGARRTMMVGLVAGAAGFTTFGASPVGAGLLCGIPLVALWGMVGPSAQSMMSAQVSATEQGLLQGTLVSIRGITGMIGPMLFTSVLADSVGPFAMLPQGSPFMLAAVLLVAALGLAFVVTRPQRAMA</sequence>
<dbReference type="PROSITE" id="PS00216">
    <property type="entry name" value="SUGAR_TRANSPORT_1"/>
    <property type="match status" value="1"/>
</dbReference>
<dbReference type="InterPro" id="IPR020846">
    <property type="entry name" value="MFS_dom"/>
</dbReference>
<dbReference type="Gene3D" id="1.20.1250.20">
    <property type="entry name" value="MFS general substrate transporter like domains"/>
    <property type="match status" value="1"/>
</dbReference>
<keyword evidence="5 8" id="KW-0812">Transmembrane</keyword>
<dbReference type="CDD" id="cd17388">
    <property type="entry name" value="MFS_TetA"/>
    <property type="match status" value="1"/>
</dbReference>
<dbReference type="Proteomes" id="UP000197153">
    <property type="component" value="Chromosome 1"/>
</dbReference>
<dbReference type="EMBL" id="CP022110">
    <property type="protein sequence ID" value="ASG21872.1"/>
    <property type="molecule type" value="Genomic_DNA"/>
</dbReference>
<feature type="transmembrane region" description="Helical" evidence="8">
    <location>
        <begin position="84"/>
        <end position="103"/>
    </location>
</feature>
<feature type="transmembrane region" description="Helical" evidence="8">
    <location>
        <begin position="142"/>
        <end position="164"/>
    </location>
</feature>
<protein>
    <submittedName>
        <fullName evidence="10">Tetracycline resistance MFS efflux pump</fullName>
    </submittedName>
</protein>
<dbReference type="SUPFAM" id="SSF103473">
    <property type="entry name" value="MFS general substrate transporter"/>
    <property type="match status" value="1"/>
</dbReference>
<feature type="transmembrane region" description="Helical" evidence="8">
    <location>
        <begin position="51"/>
        <end position="72"/>
    </location>
</feature>
<evidence type="ECO:0000256" key="4">
    <source>
        <dbReference type="ARBA" id="ARBA00022448"/>
    </source>
</evidence>
<evidence type="ECO:0000259" key="9">
    <source>
        <dbReference type="PROSITE" id="PS50850"/>
    </source>
</evidence>
<feature type="transmembrane region" description="Helical" evidence="8">
    <location>
        <begin position="210"/>
        <end position="233"/>
    </location>
</feature>
<gene>
    <name evidence="10" type="ORF">Y958_06845</name>
</gene>
<comment type="similarity">
    <text evidence="3">Belongs to the major facilitator superfamily. TCR/Tet family.</text>
</comment>
<evidence type="ECO:0000256" key="5">
    <source>
        <dbReference type="ARBA" id="ARBA00022692"/>
    </source>
</evidence>
<keyword evidence="4" id="KW-0813">Transport</keyword>
<dbReference type="Pfam" id="PF07690">
    <property type="entry name" value="MFS_1"/>
    <property type="match status" value="1"/>
</dbReference>
<comment type="subcellular location">
    <subcellularLocation>
        <location evidence="2">Membrane</location>
        <topology evidence="2">Multi-pass membrane protein</topology>
    </subcellularLocation>
</comment>
<dbReference type="InterPro" id="IPR011701">
    <property type="entry name" value="MFS"/>
</dbReference>